<dbReference type="EMBL" id="CVRI01000064">
    <property type="protein sequence ID" value="CRL05084.1"/>
    <property type="molecule type" value="Genomic_DNA"/>
</dbReference>
<organism evidence="1 2">
    <name type="scientific">Clunio marinus</name>
    <dbReference type="NCBI Taxonomy" id="568069"/>
    <lineage>
        <taxon>Eukaryota</taxon>
        <taxon>Metazoa</taxon>
        <taxon>Ecdysozoa</taxon>
        <taxon>Arthropoda</taxon>
        <taxon>Hexapoda</taxon>
        <taxon>Insecta</taxon>
        <taxon>Pterygota</taxon>
        <taxon>Neoptera</taxon>
        <taxon>Endopterygota</taxon>
        <taxon>Diptera</taxon>
        <taxon>Nematocera</taxon>
        <taxon>Chironomoidea</taxon>
        <taxon>Chironomidae</taxon>
        <taxon>Clunio</taxon>
    </lineage>
</organism>
<evidence type="ECO:0000313" key="1">
    <source>
        <dbReference type="EMBL" id="CRL05084.1"/>
    </source>
</evidence>
<keyword evidence="2" id="KW-1185">Reference proteome</keyword>
<gene>
    <name evidence="1" type="ORF">CLUMA_CG018361</name>
</gene>
<reference evidence="1 2" key="1">
    <citation type="submission" date="2015-04" db="EMBL/GenBank/DDBJ databases">
        <authorList>
            <person name="Syromyatnikov M.Y."/>
            <person name="Popov V.N."/>
        </authorList>
    </citation>
    <scope>NUCLEOTIDE SEQUENCE [LARGE SCALE GENOMIC DNA]</scope>
</reference>
<evidence type="ECO:0000313" key="2">
    <source>
        <dbReference type="Proteomes" id="UP000183832"/>
    </source>
</evidence>
<sequence length="96" mass="10786">MPSNNFALSSVHYPILEIFYSPYSDEISSLGWLSQKALLHVAENNKTGKFNMLCYRCTRLKCSQIATRDSLAGSCVSFQQVNVKSKTLFGIVLDEM</sequence>
<dbReference type="Proteomes" id="UP000183832">
    <property type="component" value="Unassembled WGS sequence"/>
</dbReference>
<name>A0A1J1IZV1_9DIPT</name>
<dbReference type="AlphaFoldDB" id="A0A1J1IZV1"/>
<accession>A0A1J1IZV1</accession>
<protein>
    <submittedName>
        <fullName evidence="1">CLUMA_CG018361, isoform A</fullName>
    </submittedName>
</protein>
<proteinExistence type="predicted"/>